<reference evidence="9" key="1">
    <citation type="submission" date="2016-08" db="EMBL/GenBank/DDBJ databases">
        <authorList>
            <person name="Seilhamer J.J."/>
        </authorList>
    </citation>
    <scope>NUCLEOTIDE SEQUENCE</scope>
    <source>
        <strain evidence="9">86</strain>
    </source>
</reference>
<dbReference type="GO" id="GO:0016020">
    <property type="term" value="C:membrane"/>
    <property type="evidence" value="ECO:0007669"/>
    <property type="project" value="UniProtKB-SubCell"/>
</dbReference>
<keyword evidence="5 7" id="KW-1133">Transmembrane helix</keyword>
<evidence type="ECO:0000256" key="1">
    <source>
        <dbReference type="ARBA" id="ARBA00004141"/>
    </source>
</evidence>
<sequence>MEELGTGRQLQRGLKNRHLQMIALGGIIGSGYFLGSGYVIGKAGPASVLAYLLGGLIVYAVMVCLGELAVARPISGSFISYTRDYISPAWACGVGWCYWLTWVTYVPSEMIAAGIIMNGFFPTVSAMWWAVLFGLAITVINLSRVSLFGELEFWLALIKIAALIMFCGLAIMIFFGALGGGGFLGTSVLLSSGGFAPDGYWVVLLTMVIILVNFQGSEIIGLAAAESQEPAKTIPATVRQVTVRIIALYIIPMLLLVTIFPWDKASLENSVFAAALSSYGLEWAGAIFSFVVLTAAISCSNSGLYGCTRAMYALAQEGMAPAWLGRLNRQGVPQNATALSIGVCWLGVVLYTFDQQQSIYTYLLALSGFTGAIAWISICWSQYNFRKQLSPDEVKALKYKAPLFPYVTQLGIWVQIACLVFVAFTEELRISLYFGVPLLILPIVIYRWSAMRKQQVTDH</sequence>
<keyword evidence="4" id="KW-0029">Amino-acid transport</keyword>
<feature type="transmembrane region" description="Helical" evidence="7">
    <location>
        <begin position="46"/>
        <end position="65"/>
    </location>
</feature>
<evidence type="ECO:0000256" key="2">
    <source>
        <dbReference type="ARBA" id="ARBA00022448"/>
    </source>
</evidence>
<keyword evidence="6 7" id="KW-0472">Membrane</keyword>
<feature type="transmembrane region" description="Helical" evidence="7">
    <location>
        <begin position="21"/>
        <end position="40"/>
    </location>
</feature>
<feature type="transmembrane region" description="Helical" evidence="7">
    <location>
        <begin position="283"/>
        <end position="304"/>
    </location>
</feature>
<feature type="transmembrane region" description="Helical" evidence="7">
    <location>
        <begin position="359"/>
        <end position="383"/>
    </location>
</feature>
<feature type="transmembrane region" description="Helical" evidence="7">
    <location>
        <begin position="430"/>
        <end position="449"/>
    </location>
</feature>
<comment type="subcellular location">
    <subcellularLocation>
        <location evidence="1">Membrane</location>
        <topology evidence="1">Multi-pass membrane protein</topology>
    </subcellularLocation>
</comment>
<evidence type="ECO:0000259" key="8">
    <source>
        <dbReference type="Pfam" id="PF00324"/>
    </source>
</evidence>
<evidence type="ECO:0000313" key="9">
    <source>
        <dbReference type="EMBL" id="SCM83514.1"/>
    </source>
</evidence>
<dbReference type="InterPro" id="IPR004840">
    <property type="entry name" value="Amino_acid_permease_CS"/>
</dbReference>
<feature type="transmembrane region" description="Helical" evidence="7">
    <location>
        <begin position="336"/>
        <end position="353"/>
    </location>
</feature>
<dbReference type="FunFam" id="1.20.1740.10:FF:000001">
    <property type="entry name" value="Amino acid permease"/>
    <property type="match status" value="1"/>
</dbReference>
<evidence type="ECO:0000256" key="3">
    <source>
        <dbReference type="ARBA" id="ARBA00022692"/>
    </source>
</evidence>
<feature type="transmembrane region" description="Helical" evidence="7">
    <location>
        <begin position="403"/>
        <end position="424"/>
    </location>
</feature>
<feature type="domain" description="Amino acid permease/ SLC12A" evidence="8">
    <location>
        <begin position="18"/>
        <end position="453"/>
    </location>
</feature>
<evidence type="ECO:0000256" key="4">
    <source>
        <dbReference type="ARBA" id="ARBA00022970"/>
    </source>
</evidence>
<organism evidence="9">
    <name type="scientific">uncultured Sporomusa sp</name>
    <dbReference type="NCBI Taxonomy" id="307249"/>
    <lineage>
        <taxon>Bacteria</taxon>
        <taxon>Bacillati</taxon>
        <taxon>Bacillota</taxon>
        <taxon>Negativicutes</taxon>
        <taxon>Selenomonadales</taxon>
        <taxon>Sporomusaceae</taxon>
        <taxon>Sporomusa</taxon>
        <taxon>environmental samples</taxon>
    </lineage>
</organism>
<evidence type="ECO:0000256" key="5">
    <source>
        <dbReference type="ARBA" id="ARBA00022989"/>
    </source>
</evidence>
<feature type="transmembrane region" description="Helical" evidence="7">
    <location>
        <begin position="154"/>
        <end position="179"/>
    </location>
</feature>
<dbReference type="EMBL" id="FMJE01000007">
    <property type="protein sequence ID" value="SCM83514.1"/>
    <property type="molecule type" value="Genomic_DNA"/>
</dbReference>
<dbReference type="InterPro" id="IPR004841">
    <property type="entry name" value="AA-permease/SLC12A_dom"/>
</dbReference>
<feature type="transmembrane region" description="Helical" evidence="7">
    <location>
        <begin position="199"/>
        <end position="224"/>
    </location>
</feature>
<keyword evidence="2" id="KW-0813">Transport</keyword>
<dbReference type="Gene3D" id="1.20.1740.10">
    <property type="entry name" value="Amino acid/polyamine transporter I"/>
    <property type="match status" value="1"/>
</dbReference>
<dbReference type="AlphaFoldDB" id="A0A212M123"/>
<dbReference type="PANTHER" id="PTHR43495">
    <property type="entry name" value="GABA PERMEASE"/>
    <property type="match status" value="1"/>
</dbReference>
<feature type="transmembrane region" description="Helical" evidence="7">
    <location>
        <begin position="111"/>
        <end position="142"/>
    </location>
</feature>
<evidence type="ECO:0000256" key="7">
    <source>
        <dbReference type="SAM" id="Phobius"/>
    </source>
</evidence>
<accession>A0A212M123</accession>
<dbReference type="PIRSF" id="PIRSF006060">
    <property type="entry name" value="AA_transporter"/>
    <property type="match status" value="1"/>
</dbReference>
<evidence type="ECO:0000256" key="6">
    <source>
        <dbReference type="ARBA" id="ARBA00023136"/>
    </source>
</evidence>
<protein>
    <submittedName>
        <fullName evidence="9">Amino-acid permease RocC</fullName>
    </submittedName>
</protein>
<feature type="transmembrane region" description="Helical" evidence="7">
    <location>
        <begin position="245"/>
        <end position="263"/>
    </location>
</feature>
<feature type="transmembrane region" description="Helical" evidence="7">
    <location>
        <begin position="85"/>
        <end position="105"/>
    </location>
</feature>
<proteinExistence type="predicted"/>
<dbReference type="PROSITE" id="PS00218">
    <property type="entry name" value="AMINO_ACID_PERMEASE_1"/>
    <property type="match status" value="1"/>
</dbReference>
<gene>
    <name evidence="9" type="primary">rocC</name>
    <name evidence="9" type="ORF">KL86SPO_70372</name>
</gene>
<dbReference type="GO" id="GO:0055085">
    <property type="term" value="P:transmembrane transport"/>
    <property type="evidence" value="ECO:0007669"/>
    <property type="project" value="InterPro"/>
</dbReference>
<dbReference type="GO" id="GO:0006865">
    <property type="term" value="P:amino acid transport"/>
    <property type="evidence" value="ECO:0007669"/>
    <property type="project" value="UniProtKB-KW"/>
</dbReference>
<name>A0A212M123_9FIRM</name>
<keyword evidence="3 7" id="KW-0812">Transmembrane</keyword>
<dbReference type="Pfam" id="PF00324">
    <property type="entry name" value="AA_permease"/>
    <property type="match status" value="1"/>
</dbReference>
<dbReference type="PANTHER" id="PTHR43495:SF5">
    <property type="entry name" value="GAMMA-AMINOBUTYRIC ACID PERMEASE"/>
    <property type="match status" value="1"/>
</dbReference>